<evidence type="ECO:0000256" key="1">
    <source>
        <dbReference type="SAM" id="Phobius"/>
    </source>
</evidence>
<accession>A0A396IYI5</accession>
<name>A0A396IYI5_MEDTR</name>
<proteinExistence type="predicted"/>
<dbReference type="EMBL" id="PSQE01000003">
    <property type="protein sequence ID" value="RHN68017.1"/>
    <property type="molecule type" value="Genomic_DNA"/>
</dbReference>
<keyword evidence="1" id="KW-1133">Transmembrane helix</keyword>
<comment type="caution">
    <text evidence="2">The sequence shown here is derived from an EMBL/GenBank/DDBJ whole genome shotgun (WGS) entry which is preliminary data.</text>
</comment>
<keyword evidence="1" id="KW-0472">Membrane</keyword>
<organism evidence="2">
    <name type="scientific">Medicago truncatula</name>
    <name type="common">Barrel medic</name>
    <name type="synonym">Medicago tribuloides</name>
    <dbReference type="NCBI Taxonomy" id="3880"/>
    <lineage>
        <taxon>Eukaryota</taxon>
        <taxon>Viridiplantae</taxon>
        <taxon>Streptophyta</taxon>
        <taxon>Embryophyta</taxon>
        <taxon>Tracheophyta</taxon>
        <taxon>Spermatophyta</taxon>
        <taxon>Magnoliopsida</taxon>
        <taxon>eudicotyledons</taxon>
        <taxon>Gunneridae</taxon>
        <taxon>Pentapetalae</taxon>
        <taxon>rosids</taxon>
        <taxon>fabids</taxon>
        <taxon>Fabales</taxon>
        <taxon>Fabaceae</taxon>
        <taxon>Papilionoideae</taxon>
        <taxon>50 kb inversion clade</taxon>
        <taxon>NPAAA clade</taxon>
        <taxon>Hologalegina</taxon>
        <taxon>IRL clade</taxon>
        <taxon>Trifolieae</taxon>
        <taxon>Medicago</taxon>
    </lineage>
</organism>
<gene>
    <name evidence="2" type="ORF">MtrunA17_Chr3g0109141</name>
</gene>
<dbReference type="AlphaFoldDB" id="A0A396IYI5"/>
<reference evidence="2" key="1">
    <citation type="journal article" date="2018" name="Nat. Plants">
        <title>Whole-genome landscape of Medicago truncatula symbiotic genes.</title>
        <authorList>
            <person name="Pecrix Y."/>
            <person name="Gamas P."/>
            <person name="Carrere S."/>
        </authorList>
    </citation>
    <scope>NUCLEOTIDE SEQUENCE</scope>
    <source>
        <tissue evidence="2">Leaves</tissue>
    </source>
</reference>
<evidence type="ECO:0000313" key="2">
    <source>
        <dbReference type="EMBL" id="RHN68017.1"/>
    </source>
</evidence>
<sequence length="44" mass="5199">MIEPKSIVHVICLFVGYEFGSQMVSLITAIIMHRRFMQLHFYVL</sequence>
<dbReference type="Proteomes" id="UP000265566">
    <property type="component" value="Chromosome 3"/>
</dbReference>
<keyword evidence="1" id="KW-0812">Transmembrane</keyword>
<evidence type="ECO:0008006" key="3">
    <source>
        <dbReference type="Google" id="ProtNLM"/>
    </source>
</evidence>
<protein>
    <recommendedName>
        <fullName evidence="3">Transmembrane protein</fullName>
    </recommendedName>
</protein>
<dbReference type="Gramene" id="rna16293">
    <property type="protein sequence ID" value="RHN68017.1"/>
    <property type="gene ID" value="gene16293"/>
</dbReference>
<feature type="transmembrane region" description="Helical" evidence="1">
    <location>
        <begin position="6"/>
        <end position="31"/>
    </location>
</feature>